<dbReference type="GO" id="GO:0016052">
    <property type="term" value="P:carbohydrate catabolic process"/>
    <property type="evidence" value="ECO:0007669"/>
    <property type="project" value="InterPro"/>
</dbReference>
<dbReference type="GO" id="GO:0004557">
    <property type="term" value="F:alpha-galactosidase activity"/>
    <property type="evidence" value="ECO:0007669"/>
    <property type="project" value="UniProtKB-UniRule"/>
</dbReference>
<evidence type="ECO:0000256" key="2">
    <source>
        <dbReference type="ARBA" id="ARBA00023295"/>
    </source>
</evidence>
<dbReference type="Pfam" id="PF02065">
    <property type="entry name" value="Melibiase"/>
    <property type="match status" value="1"/>
</dbReference>
<dbReference type="PANTHER" id="PTHR43053">
    <property type="entry name" value="GLYCOSIDASE FAMILY 31"/>
    <property type="match status" value="1"/>
</dbReference>
<gene>
    <name evidence="5" type="ORF">GCM10011575_24820</name>
</gene>
<dbReference type="InterPro" id="IPR017853">
    <property type="entry name" value="GH"/>
</dbReference>
<dbReference type="PANTHER" id="PTHR43053:SF3">
    <property type="entry name" value="ALPHA-GALACTOSIDASE C-RELATED"/>
    <property type="match status" value="1"/>
</dbReference>
<comment type="caution">
    <text evidence="5">The sequence shown here is derived from an EMBL/GenBank/DDBJ whole genome shotgun (WGS) entry which is preliminary data.</text>
</comment>
<keyword evidence="2 3" id="KW-0326">Glycosidase</keyword>
<reference evidence="5" key="1">
    <citation type="journal article" date="2014" name="Int. J. Syst. Evol. Microbiol.">
        <title>Complete genome sequence of Corynebacterium casei LMG S-19264T (=DSM 44701T), isolated from a smear-ripened cheese.</title>
        <authorList>
            <consortium name="US DOE Joint Genome Institute (JGI-PGF)"/>
            <person name="Walter F."/>
            <person name="Albersmeier A."/>
            <person name="Kalinowski J."/>
            <person name="Ruckert C."/>
        </authorList>
    </citation>
    <scope>NUCLEOTIDE SEQUENCE</scope>
    <source>
        <strain evidence="5">CGMCC 4.7306</strain>
    </source>
</reference>
<dbReference type="SUPFAM" id="SSF51445">
    <property type="entry name" value="(Trans)glycosidases"/>
    <property type="match status" value="1"/>
</dbReference>
<proteinExistence type="inferred from homology"/>
<dbReference type="RefSeq" id="WP_188895655.1">
    <property type="nucleotide sequence ID" value="NZ_BMMZ01000005.1"/>
</dbReference>
<dbReference type="CDD" id="cd14791">
    <property type="entry name" value="GH36"/>
    <property type="match status" value="1"/>
</dbReference>
<dbReference type="PRINTS" id="PR00743">
    <property type="entry name" value="GLHYDRLASE36"/>
</dbReference>
<dbReference type="EC" id="3.2.1.22" evidence="3"/>
<accession>A0A917S969</accession>
<organism evidence="5 6">
    <name type="scientific">Microlunatus endophyticus</name>
    <dbReference type="NCBI Taxonomy" id="1716077"/>
    <lineage>
        <taxon>Bacteria</taxon>
        <taxon>Bacillati</taxon>
        <taxon>Actinomycetota</taxon>
        <taxon>Actinomycetes</taxon>
        <taxon>Propionibacteriales</taxon>
        <taxon>Propionibacteriaceae</taxon>
        <taxon>Microlunatus</taxon>
    </lineage>
</organism>
<keyword evidence="6" id="KW-1185">Reference proteome</keyword>
<protein>
    <recommendedName>
        <fullName evidence="3">Alpha-galactosidase</fullName>
        <ecNumber evidence="3">3.2.1.22</ecNumber>
    </recommendedName>
</protein>
<keyword evidence="1 3" id="KW-0378">Hydrolase</keyword>
<dbReference type="Proteomes" id="UP000613840">
    <property type="component" value="Unassembled WGS sequence"/>
</dbReference>
<evidence type="ECO:0000256" key="3">
    <source>
        <dbReference type="PIRNR" id="PIRNR005536"/>
    </source>
</evidence>
<evidence type="ECO:0000313" key="5">
    <source>
        <dbReference type="EMBL" id="GGL65473.1"/>
    </source>
</evidence>
<sequence length="700" mass="75564">MVAISWDNGSSVLDFQGGDDGPIRLVDIRDADGAQASPVTGRPGQPLVEILTPRWGNQTWGTSARHSGTRVGEQLRYVSHTVDADRLTITQADPASGLQVMSTLSSLPGVAAVRSQTSVSALDGAAPVTLWAVTSFAADVVISPDLNNLDVWSAKSSWAAENRWGSQPLRARGLARIDASARGELIRDAVAISSIGTWSSGAVNPAGAVRDQATGRTLAWQIEHNGGWLAEVGELRNAHGHGGYLALLGPTDARHHWSFVVDAEHSFTTVPVTIAVADSFDDAFGRLADHRRAARRDHRQNSTLPVIFNDYMNTLIGDPSEDKLLPLIDAAAEVGSEYFCIDAGWYDDTAGWWASVGDWEPSTVRFPRGLTFILDHIRDRGMVPGVWMEPEVVGITSNAARSLPDSAFLQRGGVRITERDRYLLDLRSPAAVDHLNAAVDRLINDLGVGFFKFDYNVTPGPGTDLDTPSVGHGLLEHNRALLAWLDALLDRHPDLVIENCGSGAMRSDFAMLSRLALQSTSDQEDPRLYPAIAVGALVHILPEQAGNWAYAQPEMTDEEIVFTMCTGLAGRLYQSGHLDRMTPQQRQLVAVGIAVHKEIRGDLVRSTPRFPTGLPSWDDPWTTVALDAGEVAYVICWRQADAPESVRLDLGGLTGEATAVEQLYPAPGVGSDWHAELSGSGLELTAAAGVSARLFRLTLR</sequence>
<dbReference type="PIRSF" id="PIRSF005536">
    <property type="entry name" value="Agal"/>
    <property type="match status" value="1"/>
</dbReference>
<dbReference type="EMBL" id="BMMZ01000005">
    <property type="protein sequence ID" value="GGL65473.1"/>
    <property type="molecule type" value="Genomic_DNA"/>
</dbReference>
<reference evidence="5" key="2">
    <citation type="submission" date="2020-09" db="EMBL/GenBank/DDBJ databases">
        <authorList>
            <person name="Sun Q."/>
            <person name="Zhou Y."/>
        </authorList>
    </citation>
    <scope>NUCLEOTIDE SEQUENCE</scope>
    <source>
        <strain evidence="5">CGMCC 4.7306</strain>
    </source>
</reference>
<dbReference type="Gene3D" id="3.20.20.70">
    <property type="entry name" value="Aldolase class I"/>
    <property type="match status" value="1"/>
</dbReference>
<dbReference type="InterPro" id="IPR050985">
    <property type="entry name" value="Alpha-glycosidase_related"/>
</dbReference>
<dbReference type="InterPro" id="IPR002252">
    <property type="entry name" value="Glyco_hydro_36"/>
</dbReference>
<evidence type="ECO:0000313" key="6">
    <source>
        <dbReference type="Proteomes" id="UP000613840"/>
    </source>
</evidence>
<evidence type="ECO:0000256" key="1">
    <source>
        <dbReference type="ARBA" id="ARBA00022801"/>
    </source>
</evidence>
<dbReference type="InterPro" id="IPR038417">
    <property type="entry name" value="Alpga-gal_N_sf"/>
</dbReference>
<evidence type="ECO:0000256" key="4">
    <source>
        <dbReference type="PIRSR" id="PIRSR005536-1"/>
    </source>
</evidence>
<comment type="similarity">
    <text evidence="3">Belongs to the glycosyl hydrolase.</text>
</comment>
<feature type="active site" description="Proton donor" evidence="4">
    <location>
        <position position="522"/>
    </location>
</feature>
<dbReference type="AlphaFoldDB" id="A0A917S969"/>
<dbReference type="InterPro" id="IPR013785">
    <property type="entry name" value="Aldolase_TIM"/>
</dbReference>
<name>A0A917S969_9ACTN</name>
<comment type="catalytic activity">
    <reaction evidence="3">
        <text>Hydrolysis of terminal, non-reducing alpha-D-galactose residues in alpha-D-galactosides, including galactose oligosaccharides, galactomannans and galactolipids.</text>
        <dbReference type="EC" id="3.2.1.22"/>
    </reaction>
</comment>
<feature type="active site" description="Nucleophile" evidence="4">
    <location>
        <position position="454"/>
    </location>
</feature>
<dbReference type="Gene3D" id="2.70.98.60">
    <property type="entry name" value="alpha-galactosidase from lactobacil brevis"/>
    <property type="match status" value="1"/>
</dbReference>